<comment type="caution">
    <text evidence="3">The sequence shown here is derived from an EMBL/GenBank/DDBJ whole genome shotgun (WGS) entry which is preliminary data.</text>
</comment>
<proteinExistence type="predicted"/>
<reference evidence="3 4" key="1">
    <citation type="submission" date="2016-08" db="EMBL/GenBank/DDBJ databases">
        <title>Characterization and recognition of Brachyspira hampsonii sp. nov., a novel intestinal spirochete that is pathogenic to pigs.</title>
        <authorList>
            <person name="Mirajkar N."/>
            <person name="La T."/>
            <person name="Phillips N."/>
            <person name="Hampson D."/>
            <person name="Gebhart C."/>
        </authorList>
    </citation>
    <scope>NUCLEOTIDE SEQUENCE [LARGE SCALE GENOMIC DNA]</scope>
    <source>
        <strain evidence="3 4">P280/1</strain>
    </source>
</reference>
<dbReference type="GO" id="GO:0004674">
    <property type="term" value="F:protein serine/threonine kinase activity"/>
    <property type="evidence" value="ECO:0007669"/>
    <property type="project" value="UniProtKB-KW"/>
</dbReference>
<dbReference type="InterPro" id="IPR050267">
    <property type="entry name" value="Anti-sigma-factor_SerPK"/>
</dbReference>
<dbReference type="PANTHER" id="PTHR35526:SF3">
    <property type="entry name" value="ANTI-SIGMA-F FACTOR RSBW"/>
    <property type="match status" value="1"/>
</dbReference>
<dbReference type="InterPro" id="IPR003594">
    <property type="entry name" value="HATPase_dom"/>
</dbReference>
<evidence type="ECO:0000313" key="3">
    <source>
        <dbReference type="EMBL" id="OEJ13167.1"/>
    </source>
</evidence>
<accession>A0A1E5NAR4</accession>
<dbReference type="Pfam" id="PF13581">
    <property type="entry name" value="HATPase_c_2"/>
    <property type="match status" value="1"/>
</dbReference>
<keyword evidence="1" id="KW-0418">Kinase</keyword>
<dbReference type="EMBL" id="MDCO01000014">
    <property type="protein sequence ID" value="OEJ13167.1"/>
    <property type="molecule type" value="Genomic_DNA"/>
</dbReference>
<sequence length="146" mass="16934">MNMYVKDCPKRTEKILFMKRIQSDKSLIPKISKDFLDMLHSNGIEQCDALQIAFEEALTNAIIHGNKNNHDKNVYLSINIDDEKIEIIIEDEGEGFDYISAMIELTESQDNIYKDSGRGIFLISLYTDDFYFEDSGRKIVIIKNRN</sequence>
<dbReference type="AlphaFoldDB" id="A0A1E5NAR4"/>
<organism evidence="3 4">
    <name type="scientific">Brachyspira hampsonii</name>
    <dbReference type="NCBI Taxonomy" id="1287055"/>
    <lineage>
        <taxon>Bacteria</taxon>
        <taxon>Pseudomonadati</taxon>
        <taxon>Spirochaetota</taxon>
        <taxon>Spirochaetia</taxon>
        <taxon>Brachyspirales</taxon>
        <taxon>Brachyspiraceae</taxon>
        <taxon>Brachyspira</taxon>
    </lineage>
</organism>
<name>A0A1E5NAR4_9SPIR</name>
<protein>
    <submittedName>
        <fullName evidence="3">Anti-sigma factor</fullName>
    </submittedName>
</protein>
<dbReference type="SUPFAM" id="SSF55874">
    <property type="entry name" value="ATPase domain of HSP90 chaperone/DNA topoisomerase II/histidine kinase"/>
    <property type="match status" value="1"/>
</dbReference>
<evidence type="ECO:0000313" key="4">
    <source>
        <dbReference type="Proteomes" id="UP000095247"/>
    </source>
</evidence>
<dbReference type="CDD" id="cd16936">
    <property type="entry name" value="HATPase_RsbW-like"/>
    <property type="match status" value="1"/>
</dbReference>
<dbReference type="PANTHER" id="PTHR35526">
    <property type="entry name" value="ANTI-SIGMA-F FACTOR RSBW-RELATED"/>
    <property type="match status" value="1"/>
</dbReference>
<evidence type="ECO:0000259" key="2">
    <source>
        <dbReference type="Pfam" id="PF13581"/>
    </source>
</evidence>
<keyword evidence="1" id="KW-0723">Serine/threonine-protein kinase</keyword>
<dbReference type="RefSeq" id="WP_069727540.1">
    <property type="nucleotide sequence ID" value="NZ_MDCO01000014.1"/>
</dbReference>
<dbReference type="Gene3D" id="3.30.565.10">
    <property type="entry name" value="Histidine kinase-like ATPase, C-terminal domain"/>
    <property type="match status" value="1"/>
</dbReference>
<dbReference type="Proteomes" id="UP000095247">
    <property type="component" value="Unassembled WGS sequence"/>
</dbReference>
<evidence type="ECO:0000256" key="1">
    <source>
        <dbReference type="ARBA" id="ARBA00022527"/>
    </source>
</evidence>
<feature type="domain" description="Histidine kinase/HSP90-like ATPase" evidence="2">
    <location>
        <begin position="45"/>
        <end position="142"/>
    </location>
</feature>
<keyword evidence="1" id="KW-0808">Transferase</keyword>
<gene>
    <name evidence="3" type="ORF">BFL38_00920</name>
</gene>
<dbReference type="InterPro" id="IPR036890">
    <property type="entry name" value="HATPase_C_sf"/>
</dbReference>